<dbReference type="Gene3D" id="2.60.60.30">
    <property type="entry name" value="sav2460 like domains"/>
    <property type="match status" value="1"/>
</dbReference>
<feature type="domain" description="BRCT" evidence="4">
    <location>
        <begin position="319"/>
        <end position="392"/>
    </location>
</feature>
<keyword evidence="6" id="KW-1185">Reference proteome</keyword>
<organism evidence="5 6">
    <name type="scientific">Streptomyces odorifer</name>
    <dbReference type="NCBI Taxonomy" id="53450"/>
    <lineage>
        <taxon>Bacteria</taxon>
        <taxon>Bacillati</taxon>
        <taxon>Actinomycetota</taxon>
        <taxon>Actinomycetes</taxon>
        <taxon>Kitasatosporales</taxon>
        <taxon>Streptomycetaceae</taxon>
        <taxon>Streptomyces</taxon>
        <taxon>Streptomyces albidoflavus group</taxon>
    </lineage>
</organism>
<evidence type="ECO:0000259" key="4">
    <source>
        <dbReference type="PROSITE" id="PS50172"/>
    </source>
</evidence>
<dbReference type="InterPro" id="IPR001357">
    <property type="entry name" value="BRCT_dom"/>
</dbReference>
<evidence type="ECO:0000256" key="2">
    <source>
        <dbReference type="ARBA" id="ARBA00022839"/>
    </source>
</evidence>
<evidence type="ECO:0000313" key="5">
    <source>
        <dbReference type="EMBL" id="NUV29699.1"/>
    </source>
</evidence>
<keyword evidence="2" id="KW-0378">Hydrolase</keyword>
<dbReference type="PANTHER" id="PTHR32097:SF4">
    <property type="entry name" value="GENERAL STRESS PROTEIN 16U"/>
    <property type="match status" value="1"/>
</dbReference>
<sequence length="599" mass="62861">MGDYARDWALVDVETSGLIARRDRVLSVAVVTVGPDGERTGEFSTLLNPGCDPGPVDIHGLTTERLLGAPTFDLVAEEMAAMLQGRVLVAHNAQFDYDFLAYEFARARRWLPVSQRLCTLALSRQVDPPTEDLKLGTLAAHYGVPQRRAHDALDDTRVLAGVLRASLREAERLALPLPLVTCPPRAESQFTPKPPKTPCAYRNPGRLTPGGPLRQGMKIAVSGETTLARAELTGRGVAAGLNMMTCVSHRTSVLVTNEPASDSTKVRRADAEGVPVIDEDTFLKLLGDVRAGTSHQAPAPKPSASALPVPAPRRPEPVAAGGPLAGQRVLVLGGPHAEAAAARTRVVERGGSAAVNLSRSVTAVVVLAGGERDRRMRRVVELGIPVRDAQWLGEPTGALAALTAVRPAEEPATAVRSRTPLVLPRGGVVDLPAPPSGTPAPTCHVTAAWEQPVHGEVDVVAFVLDEDEQVAFDEDFVFYGAPENPAGTVRLLTGGPAEQTIAVDLASLPPSAHKVVVAAAVDGDLAFGDVGAVQVALAPGGSAAAPSARATLDAATSERTLLLAELYRRGPVWRFRAVGQGYDHGLAALARGYGVDVAD</sequence>
<comment type="similarity">
    <text evidence="1">Belongs to the CAPAB/TerDEXZ family.</text>
</comment>
<dbReference type="NCBIfam" id="TIGR00573">
    <property type="entry name" value="dnaq"/>
    <property type="match status" value="1"/>
</dbReference>
<dbReference type="CDD" id="cd06127">
    <property type="entry name" value="DEDDh"/>
    <property type="match status" value="1"/>
</dbReference>
<dbReference type="InterPro" id="IPR036397">
    <property type="entry name" value="RNaseH_sf"/>
</dbReference>
<dbReference type="GO" id="GO:0003677">
    <property type="term" value="F:DNA binding"/>
    <property type="evidence" value="ECO:0007669"/>
    <property type="project" value="InterPro"/>
</dbReference>
<comment type="caution">
    <text evidence="5">The sequence shown here is derived from an EMBL/GenBank/DDBJ whole genome shotgun (WGS) entry which is preliminary data.</text>
</comment>
<feature type="region of interest" description="Disordered" evidence="3">
    <location>
        <begin position="292"/>
        <end position="320"/>
    </location>
</feature>
<dbReference type="PROSITE" id="PS50172">
    <property type="entry name" value="BRCT"/>
    <property type="match status" value="1"/>
</dbReference>
<dbReference type="Proteomes" id="UP000540128">
    <property type="component" value="Unassembled WGS sequence"/>
</dbReference>
<keyword evidence="2" id="KW-0540">Nuclease</keyword>
<dbReference type="InterPro" id="IPR051324">
    <property type="entry name" value="Stress/Tellurium_Resist"/>
</dbReference>
<evidence type="ECO:0000313" key="6">
    <source>
        <dbReference type="Proteomes" id="UP000540128"/>
    </source>
</evidence>
<dbReference type="GO" id="GO:0003887">
    <property type="term" value="F:DNA-directed DNA polymerase activity"/>
    <property type="evidence" value="ECO:0007669"/>
    <property type="project" value="InterPro"/>
</dbReference>
<dbReference type="InterPro" id="IPR003325">
    <property type="entry name" value="TerD"/>
</dbReference>
<dbReference type="Gene3D" id="3.30.420.10">
    <property type="entry name" value="Ribonuclease H-like superfamily/Ribonuclease H"/>
    <property type="match status" value="1"/>
</dbReference>
<dbReference type="GO" id="GO:0006260">
    <property type="term" value="P:DNA replication"/>
    <property type="evidence" value="ECO:0007669"/>
    <property type="project" value="InterPro"/>
</dbReference>
<dbReference type="PANTHER" id="PTHR32097">
    <property type="entry name" value="CAMP-BINDING PROTEIN 1-RELATED"/>
    <property type="match status" value="1"/>
</dbReference>
<reference evidence="5 6" key="1">
    <citation type="submission" date="2020-03" db="EMBL/GenBank/DDBJ databases">
        <title>Complete genome sequence of sixteen Streptomyces strains facilitates identification of candidate genes involved in plant growth-promotion in grain legumes and cereals.</title>
        <authorList>
            <person name="Gopalakrishnan S."/>
            <person name="Thakur V."/>
            <person name="Saxena R."/>
            <person name="Vadlamudi S."/>
            <person name="Purohit S."/>
            <person name="Kumar V."/>
            <person name="Rathore A."/>
            <person name="Chitikineni A."/>
            <person name="Varshney R.K."/>
        </authorList>
    </citation>
    <scope>NUCLEOTIDE SEQUENCE [LARGE SCALE GENOMIC DNA]</scope>
    <source>
        <strain evidence="5 6">KAI-180</strain>
    </source>
</reference>
<dbReference type="FunFam" id="3.30.420.10:FF:000045">
    <property type="entry name" value="3'-5' exonuclease DinG"/>
    <property type="match status" value="1"/>
</dbReference>
<dbReference type="InterPro" id="IPR013520">
    <property type="entry name" value="Ribonucl_H"/>
</dbReference>
<dbReference type="InterPro" id="IPR036420">
    <property type="entry name" value="BRCT_dom_sf"/>
</dbReference>
<dbReference type="CDD" id="cd06974">
    <property type="entry name" value="TerD_like"/>
    <property type="match status" value="1"/>
</dbReference>
<feature type="region of interest" description="Disordered" evidence="3">
    <location>
        <begin position="186"/>
        <end position="213"/>
    </location>
</feature>
<dbReference type="SUPFAM" id="SSF52113">
    <property type="entry name" value="BRCT domain"/>
    <property type="match status" value="1"/>
</dbReference>
<gene>
    <name evidence="5" type="ORF">G6W59_15470</name>
</gene>
<dbReference type="RefSeq" id="WP_151169473.1">
    <property type="nucleotide sequence ID" value="NZ_JAANNT010000011.1"/>
</dbReference>
<dbReference type="Pfam" id="PF02342">
    <property type="entry name" value="TerD"/>
    <property type="match status" value="1"/>
</dbReference>
<dbReference type="Gene3D" id="3.40.50.10190">
    <property type="entry name" value="BRCT domain"/>
    <property type="match status" value="1"/>
</dbReference>
<dbReference type="Pfam" id="PF00929">
    <property type="entry name" value="RNase_T"/>
    <property type="match status" value="1"/>
</dbReference>
<protein>
    <submittedName>
        <fullName evidence="5">DNA polymerase III</fullName>
    </submittedName>
</protein>
<dbReference type="InterPro" id="IPR012337">
    <property type="entry name" value="RNaseH-like_sf"/>
</dbReference>
<dbReference type="SUPFAM" id="SSF53098">
    <property type="entry name" value="Ribonuclease H-like"/>
    <property type="match status" value="1"/>
</dbReference>
<evidence type="ECO:0000256" key="1">
    <source>
        <dbReference type="ARBA" id="ARBA00008775"/>
    </source>
</evidence>
<name>A0A7Y6F2N3_9ACTN</name>
<accession>A0A7Y6F2N3</accession>
<proteinExistence type="inferred from homology"/>
<dbReference type="InterPro" id="IPR006054">
    <property type="entry name" value="DnaQ"/>
</dbReference>
<dbReference type="AlphaFoldDB" id="A0A7Y6F2N3"/>
<evidence type="ECO:0000256" key="3">
    <source>
        <dbReference type="SAM" id="MobiDB-lite"/>
    </source>
</evidence>
<dbReference type="SMART" id="SM00479">
    <property type="entry name" value="EXOIII"/>
    <property type="match status" value="1"/>
</dbReference>
<dbReference type="GO" id="GO:0004527">
    <property type="term" value="F:exonuclease activity"/>
    <property type="evidence" value="ECO:0007669"/>
    <property type="project" value="UniProtKB-KW"/>
</dbReference>
<keyword evidence="2" id="KW-0269">Exonuclease</keyword>
<dbReference type="SMART" id="SM00292">
    <property type="entry name" value="BRCT"/>
    <property type="match status" value="2"/>
</dbReference>
<dbReference type="EMBL" id="JAANNT010000011">
    <property type="protein sequence ID" value="NUV29699.1"/>
    <property type="molecule type" value="Genomic_DNA"/>
</dbReference>